<dbReference type="Proteomes" id="UP000835052">
    <property type="component" value="Unassembled WGS sequence"/>
</dbReference>
<gene>
    <name evidence="3" type="ORF">CAUJ_LOCUS11878</name>
</gene>
<evidence type="ECO:0000259" key="2">
    <source>
        <dbReference type="Pfam" id="PF00638"/>
    </source>
</evidence>
<dbReference type="Pfam" id="PF00638">
    <property type="entry name" value="Ran_BP1"/>
    <property type="match status" value="1"/>
</dbReference>
<organism evidence="3 4">
    <name type="scientific">Caenorhabditis auriculariae</name>
    <dbReference type="NCBI Taxonomy" id="2777116"/>
    <lineage>
        <taxon>Eukaryota</taxon>
        <taxon>Metazoa</taxon>
        <taxon>Ecdysozoa</taxon>
        <taxon>Nematoda</taxon>
        <taxon>Chromadorea</taxon>
        <taxon>Rhabditida</taxon>
        <taxon>Rhabditina</taxon>
        <taxon>Rhabditomorpha</taxon>
        <taxon>Rhabditoidea</taxon>
        <taxon>Rhabditidae</taxon>
        <taxon>Peloderinae</taxon>
        <taxon>Caenorhabditis</taxon>
    </lineage>
</organism>
<dbReference type="AlphaFoldDB" id="A0A8S1HJ27"/>
<dbReference type="InterPro" id="IPR011993">
    <property type="entry name" value="PH-like_dom_sf"/>
</dbReference>
<dbReference type="Gene3D" id="2.30.29.30">
    <property type="entry name" value="Pleckstrin-homology domain (PH domain)/Phosphotyrosine-binding domain (PTB)"/>
    <property type="match status" value="1"/>
</dbReference>
<feature type="region of interest" description="Disordered" evidence="1">
    <location>
        <begin position="162"/>
        <end position="381"/>
    </location>
</feature>
<feature type="region of interest" description="Disordered" evidence="1">
    <location>
        <begin position="428"/>
        <end position="447"/>
    </location>
</feature>
<dbReference type="PANTHER" id="PTHR23138">
    <property type="entry name" value="RAN BINDING PROTEIN"/>
    <property type="match status" value="1"/>
</dbReference>
<feature type="compositionally biased region" description="Low complexity" evidence="1">
    <location>
        <begin position="320"/>
        <end position="331"/>
    </location>
</feature>
<dbReference type="InterPro" id="IPR045255">
    <property type="entry name" value="RanBP1-like"/>
</dbReference>
<evidence type="ECO:0000313" key="4">
    <source>
        <dbReference type="Proteomes" id="UP000835052"/>
    </source>
</evidence>
<dbReference type="GO" id="GO:0006606">
    <property type="term" value="P:protein import into nucleus"/>
    <property type="evidence" value="ECO:0007669"/>
    <property type="project" value="TreeGrafter"/>
</dbReference>
<name>A0A8S1HJ27_9PELO</name>
<protein>
    <recommendedName>
        <fullName evidence="2">RanBD1 domain-containing protein</fullName>
    </recommendedName>
</protein>
<evidence type="ECO:0000256" key="1">
    <source>
        <dbReference type="SAM" id="MobiDB-lite"/>
    </source>
</evidence>
<dbReference type="InterPro" id="IPR000156">
    <property type="entry name" value="Ran_bind_dom"/>
</dbReference>
<dbReference type="OrthoDB" id="10062131at2759"/>
<comment type="caution">
    <text evidence="3">The sequence shown here is derived from an EMBL/GenBank/DDBJ whole genome shotgun (WGS) entry which is preliminary data.</text>
</comment>
<dbReference type="CDD" id="cd13170">
    <property type="entry name" value="RanBD_NUP50"/>
    <property type="match status" value="1"/>
</dbReference>
<sequence>MSERPLTSEEQLNLSRARDKIALLNSDLLDILKELYEERKSYDLTATLQSYIDHIAKIKKMYGIEKEDGKGLVKPAEKEKTNAIPEKRKFAKAKRRGIKEDGDATLTATPYTSKPSFEPTKSFPPAIPIIDQLSKPISNFAASSPSLTASMAATPRFGDLSKIETSSPAVPIPDKPEESAKSGGRKRAIRGGGVLGGSETVVFRGNDSGAKENKDSTPKFPIPTIVLPKPTPDFWTKKPAAPEGKDAPVMGGGSLFAFMNKDGNAPPAPKFTGFSFGKKPDEEKPDDKKEEEKKNEKTEDKKDDEAAKSSSLFKFGASTNNSNSSPFSFGNGKVGDSATTSTFGSLLPGNSTKTSSAAPVFPSFGAKPSGDGEKSYTLPAPPAFPSLGSSSIFSSINTTGPSPDAPKLTFGSGLGGGGGLFGNLASQAAANAEKGNEEDEEAEEPPKVEAVEVKEDDAILSLKGAVFKYANKTYEKLGVGMVYVKENDGKPSVLIRAATTTGKVWLNTLINAAMKATKAGEKNDKIRLSCPISDSEIATLLIRFASPEEASSFFDKIEEKQKQ</sequence>
<feature type="region of interest" description="Disordered" evidence="1">
    <location>
        <begin position="93"/>
        <end position="120"/>
    </location>
</feature>
<accession>A0A8S1HJ27</accession>
<feature type="compositionally biased region" description="Polar residues" evidence="1">
    <location>
        <begin position="106"/>
        <end position="115"/>
    </location>
</feature>
<feature type="domain" description="RanBD1" evidence="2">
    <location>
        <begin position="461"/>
        <end position="562"/>
    </location>
</feature>
<dbReference type="SUPFAM" id="SSF50729">
    <property type="entry name" value="PH domain-like"/>
    <property type="match status" value="1"/>
</dbReference>
<keyword evidence="4" id="KW-1185">Reference proteome</keyword>
<proteinExistence type="predicted"/>
<reference evidence="3" key="1">
    <citation type="submission" date="2020-10" db="EMBL/GenBank/DDBJ databases">
        <authorList>
            <person name="Kikuchi T."/>
        </authorList>
    </citation>
    <scope>NUCLEOTIDE SEQUENCE</scope>
    <source>
        <strain evidence="3">NKZ352</strain>
    </source>
</reference>
<dbReference type="EMBL" id="CAJGYM010000063">
    <property type="protein sequence ID" value="CAD6195960.1"/>
    <property type="molecule type" value="Genomic_DNA"/>
</dbReference>
<feature type="compositionally biased region" description="Polar residues" evidence="1">
    <location>
        <begin position="337"/>
        <end position="357"/>
    </location>
</feature>
<dbReference type="PANTHER" id="PTHR23138:SF141">
    <property type="entry name" value="NUCLEAR PORE COMPLEX PROTEIN NUP50"/>
    <property type="match status" value="1"/>
</dbReference>
<feature type="compositionally biased region" description="Basic and acidic residues" evidence="1">
    <location>
        <begin position="278"/>
        <end position="307"/>
    </location>
</feature>
<evidence type="ECO:0000313" key="3">
    <source>
        <dbReference type="EMBL" id="CAD6195960.1"/>
    </source>
</evidence>